<comment type="caution">
    <text evidence="1">The sequence shown here is derived from an EMBL/GenBank/DDBJ whole genome shotgun (WGS) entry which is preliminary data.</text>
</comment>
<reference evidence="1 2" key="1">
    <citation type="submission" date="2020-08" db="EMBL/GenBank/DDBJ databases">
        <title>Genomic Encyclopedia of Type Strains, Phase IV (KMG-IV): sequencing the most valuable type-strain genomes for metagenomic binning, comparative biology and taxonomic classification.</title>
        <authorList>
            <person name="Goeker M."/>
        </authorList>
    </citation>
    <scope>NUCLEOTIDE SEQUENCE [LARGE SCALE GENOMIC DNA]</scope>
    <source>
        <strain evidence="1 2">YC6723</strain>
    </source>
</reference>
<keyword evidence="2" id="KW-1185">Reference proteome</keyword>
<evidence type="ECO:0000313" key="1">
    <source>
        <dbReference type="EMBL" id="MBB4155751.1"/>
    </source>
</evidence>
<dbReference type="AlphaFoldDB" id="A0A840FFR3"/>
<organism evidence="1 2">
    <name type="scientific">Sphingomonas jinjuensis</name>
    <dbReference type="NCBI Taxonomy" id="535907"/>
    <lineage>
        <taxon>Bacteria</taxon>
        <taxon>Pseudomonadati</taxon>
        <taxon>Pseudomonadota</taxon>
        <taxon>Alphaproteobacteria</taxon>
        <taxon>Sphingomonadales</taxon>
        <taxon>Sphingomonadaceae</taxon>
        <taxon>Sphingomonas</taxon>
    </lineage>
</organism>
<name>A0A840FFR3_9SPHN</name>
<proteinExistence type="predicted"/>
<evidence type="ECO:0000313" key="2">
    <source>
        <dbReference type="Proteomes" id="UP000529795"/>
    </source>
</evidence>
<accession>A0A840FFR3</accession>
<dbReference type="Proteomes" id="UP000529795">
    <property type="component" value="Unassembled WGS sequence"/>
</dbReference>
<protein>
    <submittedName>
        <fullName evidence="1">Uncharacterized protein</fullName>
    </submittedName>
</protein>
<dbReference type="EMBL" id="JACIEV010000024">
    <property type="protein sequence ID" value="MBB4155751.1"/>
    <property type="molecule type" value="Genomic_DNA"/>
</dbReference>
<gene>
    <name evidence="1" type="ORF">GGQ80_003676</name>
</gene>
<sequence>MLVMLVMLVTLLRLIVGGCIIGAMPPMATVALVRWLV</sequence>